<evidence type="ECO:0000256" key="18">
    <source>
        <dbReference type="ARBA" id="ARBA00049893"/>
    </source>
</evidence>
<dbReference type="InterPro" id="IPR003730">
    <property type="entry name" value="Cu_polyphenol_OxRdtase"/>
</dbReference>
<dbReference type="EC" id="2.1.1.320" evidence="6"/>
<evidence type="ECO:0000256" key="1">
    <source>
        <dbReference type="ARBA" id="ARBA00000553"/>
    </source>
</evidence>
<dbReference type="SUPFAM" id="SSF53335">
    <property type="entry name" value="S-adenosyl-L-methionine-dependent methyltransferases"/>
    <property type="match status" value="1"/>
</dbReference>
<dbReference type="GO" id="GO:0017061">
    <property type="term" value="F:S-methyl-5-thioadenosine phosphorylase activity"/>
    <property type="evidence" value="ECO:0007669"/>
    <property type="project" value="UniProtKB-EC"/>
</dbReference>
<dbReference type="Pfam" id="PF02578">
    <property type="entry name" value="Cu-oxidase_4"/>
    <property type="match status" value="1"/>
</dbReference>
<dbReference type="InterPro" id="IPR011324">
    <property type="entry name" value="Cytotoxic_necrot_fac-like_cat"/>
</dbReference>
<dbReference type="EC" id="2.4.2.28" evidence="7"/>
<evidence type="ECO:0000313" key="20">
    <source>
        <dbReference type="Proteomes" id="UP000225706"/>
    </source>
</evidence>
<dbReference type="GO" id="GO:0005739">
    <property type="term" value="C:mitochondrion"/>
    <property type="evidence" value="ECO:0007669"/>
    <property type="project" value="UniProtKB-SubCell"/>
</dbReference>
<dbReference type="AlphaFoldDB" id="A0A2B4R251"/>
<dbReference type="Gene3D" id="3.60.140.10">
    <property type="entry name" value="CNF1/YfiH-like putative cysteine hydrolases"/>
    <property type="match status" value="1"/>
</dbReference>
<dbReference type="EC" id="2.4.2.1" evidence="5"/>
<evidence type="ECO:0000256" key="2">
    <source>
        <dbReference type="ARBA" id="ARBA00004173"/>
    </source>
</evidence>
<evidence type="ECO:0000256" key="3">
    <source>
        <dbReference type="ARBA" id="ARBA00005891"/>
    </source>
</evidence>
<dbReference type="InterPro" id="IPR003788">
    <property type="entry name" value="NDUFAF7"/>
</dbReference>
<comment type="similarity">
    <text evidence="4">Belongs to the purine nucleoside phosphorylase YfiH/LACC1 family.</text>
</comment>
<evidence type="ECO:0000256" key="10">
    <source>
        <dbReference type="ARBA" id="ARBA00022679"/>
    </source>
</evidence>
<evidence type="ECO:0000256" key="7">
    <source>
        <dbReference type="ARBA" id="ARBA00011976"/>
    </source>
</evidence>
<keyword evidence="19" id="KW-0830">Ubiquinone</keyword>
<comment type="caution">
    <text evidence="19">The sequence shown here is derived from an EMBL/GenBank/DDBJ whole genome shotgun (WGS) entry which is preliminary data.</text>
</comment>
<keyword evidence="13" id="KW-0496">Mitochondrion</keyword>
<dbReference type="Gene3D" id="6.10.250.3300">
    <property type="match status" value="1"/>
</dbReference>
<dbReference type="GO" id="GO:0035243">
    <property type="term" value="F:protein-arginine omega-N symmetric methyltransferase activity"/>
    <property type="evidence" value="ECO:0007669"/>
    <property type="project" value="UniProtKB-EC"/>
</dbReference>
<sequence>EATLSLCVAEHIKPSPPLKDFLIKQIQQFGPLRLDAYMHLCLLHPQWGYYQHPTPIGTKGAFTTAPEISQMFGEILGGWVSDLCHRTHSSIPTLDLIELGPGRGTLMADLLKQKSVKIKKVHLVEQNINLRKQQEKVLTSSQKNLVWHTHLTDCLDQLSNPFILIANEFLDALPIRQFQKTPKGWKERLITTTDGETLALALEASSSLWLQDLGQEGGVLEICIQAEQLIHDLCNALEKNGGAALFIDYGAQDLRNKPTLQALKNHQHIPVLESPGESDLTAHVNFGRLKKVAQEFSSLKIYPLITQREFLLSLGLQQRANQLSKASPSHKAALDAAVQRLTHSNSMGNLFKIPGIKHGFLTRQGGCSPKPFDSLNLALSKGDDPKNVLHNQKTALGILEFPSANFYGLKQLHGPIVHEIERVDKKEKLEGDALITERPQTVLNIVTADCVPVLITSLDGKIIGAAHAGWRGALFGIIKNTVQALKRKTNTPLVAAIGPCIHQKSYEVSPEVYASFTQNAPNNTQFFIPSLKTSNHYLFNLPDFVKTQLEYFGIKEIDQINHNTYENQDMFFSCRRAFHRNESTFGCQGSLIVKTKE</sequence>
<evidence type="ECO:0000256" key="6">
    <source>
        <dbReference type="ARBA" id="ARBA00011935"/>
    </source>
</evidence>
<reference evidence="20" key="1">
    <citation type="journal article" date="2017" name="bioRxiv">
        <title>Comparative analysis of the genomes of Stylophora pistillata and Acropora digitifera provides evidence for extensive differences between species of corals.</title>
        <authorList>
            <person name="Voolstra C.R."/>
            <person name="Li Y."/>
            <person name="Liew Y.J."/>
            <person name="Baumgarten S."/>
            <person name="Zoccola D."/>
            <person name="Flot J.-F."/>
            <person name="Tambutte S."/>
            <person name="Allemand D."/>
            <person name="Aranda M."/>
        </authorList>
    </citation>
    <scope>NUCLEOTIDE SEQUENCE [LARGE SCALE GENOMIC DNA]</scope>
</reference>
<dbReference type="Gene3D" id="3.40.50.150">
    <property type="entry name" value="Vaccinia Virus protein VP39"/>
    <property type="match status" value="1"/>
</dbReference>
<evidence type="ECO:0000256" key="17">
    <source>
        <dbReference type="ARBA" id="ARBA00048968"/>
    </source>
</evidence>
<evidence type="ECO:0000256" key="4">
    <source>
        <dbReference type="ARBA" id="ARBA00007353"/>
    </source>
</evidence>
<comment type="catalytic activity">
    <reaction evidence="16">
        <text>L-arginyl-[protein] + 2 S-adenosyl-L-methionine = N(omega),N(omega)'-dimethyl-L-arginyl-[protein] + 2 S-adenosyl-L-homocysteine + 2 H(+)</text>
        <dbReference type="Rhea" id="RHEA:48108"/>
        <dbReference type="Rhea" id="RHEA-COMP:10532"/>
        <dbReference type="Rhea" id="RHEA-COMP:11992"/>
        <dbReference type="ChEBI" id="CHEBI:15378"/>
        <dbReference type="ChEBI" id="CHEBI:29965"/>
        <dbReference type="ChEBI" id="CHEBI:57856"/>
        <dbReference type="ChEBI" id="CHEBI:59789"/>
        <dbReference type="ChEBI" id="CHEBI:88221"/>
        <dbReference type="EC" id="2.1.1.320"/>
    </reaction>
</comment>
<dbReference type="InterPro" id="IPR038371">
    <property type="entry name" value="Cu_polyphenol_OxRdtase_sf"/>
</dbReference>
<name>A0A2B4R251_STYPI</name>
<dbReference type="STRING" id="50429.A0A2B4R251"/>
<accession>A0A2B4R251</accession>
<evidence type="ECO:0000256" key="16">
    <source>
        <dbReference type="ARBA" id="ARBA00048612"/>
    </source>
</evidence>
<evidence type="ECO:0000256" key="5">
    <source>
        <dbReference type="ARBA" id="ARBA00011886"/>
    </source>
</evidence>
<evidence type="ECO:0000313" key="19">
    <source>
        <dbReference type="EMBL" id="PFX11266.1"/>
    </source>
</evidence>
<comment type="subcellular location">
    <subcellularLocation>
        <location evidence="2">Mitochondrion</location>
    </subcellularLocation>
</comment>
<dbReference type="PANTHER" id="PTHR12049:SF7">
    <property type="entry name" value="PROTEIN ARGININE METHYLTRANSFERASE NDUFAF7, MITOCHONDRIAL"/>
    <property type="match status" value="1"/>
</dbReference>
<dbReference type="SUPFAM" id="SSF64438">
    <property type="entry name" value="CNF1/YfiH-like putative cysteine hydrolases"/>
    <property type="match status" value="1"/>
</dbReference>
<evidence type="ECO:0000256" key="9">
    <source>
        <dbReference type="ARBA" id="ARBA00022603"/>
    </source>
</evidence>
<protein>
    <recommendedName>
        <fullName evidence="14">Protein midA homolog</fullName>
        <ecNumber evidence="6">2.1.1.320</ecNumber>
        <ecNumber evidence="5">2.4.2.1</ecNumber>
        <ecNumber evidence="7">2.4.2.28</ecNumber>
        <ecNumber evidence="8">3.5.4.4</ecNumber>
    </recommendedName>
</protein>
<dbReference type="InterPro" id="IPR029063">
    <property type="entry name" value="SAM-dependent_MTases_sf"/>
</dbReference>
<comment type="catalytic activity">
    <reaction evidence="18">
        <text>S-methyl-5'-thioadenosine + phosphate = 5-(methylsulfanyl)-alpha-D-ribose 1-phosphate + adenine</text>
        <dbReference type="Rhea" id="RHEA:11852"/>
        <dbReference type="ChEBI" id="CHEBI:16708"/>
        <dbReference type="ChEBI" id="CHEBI:17509"/>
        <dbReference type="ChEBI" id="CHEBI:43474"/>
        <dbReference type="ChEBI" id="CHEBI:58533"/>
        <dbReference type="EC" id="2.4.2.28"/>
    </reaction>
    <physiologicalReaction direction="left-to-right" evidence="18">
        <dbReference type="Rhea" id="RHEA:11853"/>
    </physiologicalReaction>
</comment>
<evidence type="ECO:0000256" key="8">
    <source>
        <dbReference type="ARBA" id="ARBA00012784"/>
    </source>
</evidence>
<gene>
    <name evidence="19" type="primary">Ndufaf7</name>
    <name evidence="19" type="ORF">AWC38_SpisGene25113</name>
</gene>
<keyword evidence="11" id="KW-0479">Metal-binding</keyword>
<dbReference type="EMBL" id="LSMT01003016">
    <property type="protein sequence ID" value="PFX11266.1"/>
    <property type="molecule type" value="Genomic_DNA"/>
</dbReference>
<dbReference type="GO" id="GO:0032259">
    <property type="term" value="P:methylation"/>
    <property type="evidence" value="ECO:0007669"/>
    <property type="project" value="UniProtKB-KW"/>
</dbReference>
<keyword evidence="10" id="KW-0808">Transferase</keyword>
<comment type="catalytic activity">
    <reaction evidence="15">
        <text>adenosine + H2O + H(+) = inosine + NH4(+)</text>
        <dbReference type="Rhea" id="RHEA:24408"/>
        <dbReference type="ChEBI" id="CHEBI:15377"/>
        <dbReference type="ChEBI" id="CHEBI:15378"/>
        <dbReference type="ChEBI" id="CHEBI:16335"/>
        <dbReference type="ChEBI" id="CHEBI:17596"/>
        <dbReference type="ChEBI" id="CHEBI:28938"/>
        <dbReference type="EC" id="3.5.4.4"/>
    </reaction>
    <physiologicalReaction direction="left-to-right" evidence="15">
        <dbReference type="Rhea" id="RHEA:24409"/>
    </physiologicalReaction>
</comment>
<evidence type="ECO:0000256" key="11">
    <source>
        <dbReference type="ARBA" id="ARBA00022723"/>
    </source>
</evidence>
<dbReference type="GO" id="GO:0046872">
    <property type="term" value="F:metal ion binding"/>
    <property type="evidence" value="ECO:0007669"/>
    <property type="project" value="UniProtKB-KW"/>
</dbReference>
<dbReference type="Proteomes" id="UP000225706">
    <property type="component" value="Unassembled WGS sequence"/>
</dbReference>
<evidence type="ECO:0000256" key="15">
    <source>
        <dbReference type="ARBA" id="ARBA00047989"/>
    </source>
</evidence>
<keyword evidence="12" id="KW-0862">Zinc</keyword>
<comment type="catalytic activity">
    <reaction evidence="1">
        <text>inosine + phosphate = alpha-D-ribose 1-phosphate + hypoxanthine</text>
        <dbReference type="Rhea" id="RHEA:27646"/>
        <dbReference type="ChEBI" id="CHEBI:17368"/>
        <dbReference type="ChEBI" id="CHEBI:17596"/>
        <dbReference type="ChEBI" id="CHEBI:43474"/>
        <dbReference type="ChEBI" id="CHEBI:57720"/>
        <dbReference type="EC" id="2.4.2.1"/>
    </reaction>
    <physiologicalReaction direction="left-to-right" evidence="1">
        <dbReference type="Rhea" id="RHEA:27647"/>
    </physiologicalReaction>
</comment>
<dbReference type="CDD" id="cd16833">
    <property type="entry name" value="YfiH"/>
    <property type="match status" value="1"/>
</dbReference>
<dbReference type="Pfam" id="PF02636">
    <property type="entry name" value="Methyltransf_28"/>
    <property type="match status" value="1"/>
</dbReference>
<organism evidence="19 20">
    <name type="scientific">Stylophora pistillata</name>
    <name type="common">Smooth cauliflower coral</name>
    <dbReference type="NCBI Taxonomy" id="50429"/>
    <lineage>
        <taxon>Eukaryota</taxon>
        <taxon>Metazoa</taxon>
        <taxon>Cnidaria</taxon>
        <taxon>Anthozoa</taxon>
        <taxon>Hexacorallia</taxon>
        <taxon>Scleractinia</taxon>
        <taxon>Astrocoeniina</taxon>
        <taxon>Pocilloporidae</taxon>
        <taxon>Stylophora</taxon>
    </lineage>
</organism>
<evidence type="ECO:0000256" key="14">
    <source>
        <dbReference type="ARBA" id="ARBA00030400"/>
    </source>
</evidence>
<dbReference type="OrthoDB" id="438553at2759"/>
<evidence type="ECO:0000256" key="12">
    <source>
        <dbReference type="ARBA" id="ARBA00022833"/>
    </source>
</evidence>
<comment type="catalytic activity">
    <reaction evidence="17">
        <text>adenosine + phosphate = alpha-D-ribose 1-phosphate + adenine</text>
        <dbReference type="Rhea" id="RHEA:27642"/>
        <dbReference type="ChEBI" id="CHEBI:16335"/>
        <dbReference type="ChEBI" id="CHEBI:16708"/>
        <dbReference type="ChEBI" id="CHEBI:43474"/>
        <dbReference type="ChEBI" id="CHEBI:57720"/>
        <dbReference type="EC" id="2.4.2.1"/>
    </reaction>
    <physiologicalReaction direction="left-to-right" evidence="17">
        <dbReference type="Rhea" id="RHEA:27643"/>
    </physiologicalReaction>
</comment>
<evidence type="ECO:0000256" key="13">
    <source>
        <dbReference type="ARBA" id="ARBA00023128"/>
    </source>
</evidence>
<dbReference type="NCBIfam" id="TIGR00726">
    <property type="entry name" value="peptidoglycan editing factor PgeF"/>
    <property type="match status" value="1"/>
</dbReference>
<dbReference type="EC" id="3.5.4.4" evidence="8"/>
<feature type="non-terminal residue" evidence="19">
    <location>
        <position position="1"/>
    </location>
</feature>
<comment type="similarity">
    <text evidence="3">Belongs to the NDUFAF7 family.</text>
</comment>
<keyword evidence="20" id="KW-1185">Reference proteome</keyword>
<dbReference type="PANTHER" id="PTHR12049">
    <property type="entry name" value="PROTEIN ARGININE METHYLTRANSFERASE NDUFAF7, MITOCHONDRIAL"/>
    <property type="match status" value="1"/>
</dbReference>
<proteinExistence type="inferred from homology"/>
<keyword evidence="9" id="KW-0489">Methyltransferase</keyword>